<dbReference type="EMBL" id="JAVDUM010000005">
    <property type="protein sequence ID" value="MDR6866870.1"/>
    <property type="molecule type" value="Genomic_DNA"/>
</dbReference>
<dbReference type="Gene3D" id="3.40.710.10">
    <property type="entry name" value="DD-peptidase/beta-lactamase superfamily"/>
    <property type="match status" value="1"/>
</dbReference>
<gene>
    <name evidence="4" type="ORF">J2Y69_001469</name>
</gene>
<feature type="region of interest" description="Disordered" evidence="1">
    <location>
        <begin position="1"/>
        <end position="66"/>
    </location>
</feature>
<sequence length="515" mass="53769">MTTDDAEAGAPAREDQAATGTSSVETPADPGQAVETPVTTVVPETAPEIDPDPVPDADPDPASPETDALSWVDIERLAVSTATGSSATAAFAKERGDLLSDAPRRPALLRPAVLVPLAVIVGVAGAYTGTAALWPLHDLAPTISAVSLQPEPAPSAVIAWPAAGSAAVGIEGLGAIASSDAQAPMASITKVVTVLAALERMPLAPGEQGPSFSFSQSDSNEYWRYLQQDQSALDVPVDGSLTEYQLIQGILLGSANNYADRLAREVWGADRDYVEAAQGWLRMHDLGGAISLENPSGFGMGNTATPRALLRLGEIAVHHPVVKEIVATKSAEIPGAGTVKNSNKLLDEEGFIGVKTGTIGDTGSEDFNLLSAKEIVIDGLPVVLYASVLGQPDDETRYAVSRSLYADVERVLKNQPQTIAQGTVLGTVTTAWGETAEAISSVDAKVILWNGAAATTTTALSLGEEWTKGAEVGTLTVKGPIDSQELRIELGSELHGPDLWWRLTHPLELFGLDAR</sequence>
<feature type="domain" description="Peptidase S11 D-alanyl-D-alanine carboxypeptidase A N-terminal" evidence="3">
    <location>
        <begin position="179"/>
        <end position="363"/>
    </location>
</feature>
<evidence type="ECO:0000256" key="2">
    <source>
        <dbReference type="SAM" id="Phobius"/>
    </source>
</evidence>
<keyword evidence="2" id="KW-0472">Membrane</keyword>
<keyword evidence="2" id="KW-1133">Transmembrane helix</keyword>
<keyword evidence="5" id="KW-1185">Reference proteome</keyword>
<dbReference type="RefSeq" id="WP_310019074.1">
    <property type="nucleotide sequence ID" value="NZ_JAVDUM010000005.1"/>
</dbReference>
<dbReference type="InterPro" id="IPR012338">
    <property type="entry name" value="Beta-lactam/transpept-like"/>
</dbReference>
<comment type="caution">
    <text evidence="4">The sequence shown here is derived from an EMBL/GenBank/DDBJ whole genome shotgun (WGS) entry which is preliminary data.</text>
</comment>
<evidence type="ECO:0000259" key="3">
    <source>
        <dbReference type="Pfam" id="PF00768"/>
    </source>
</evidence>
<keyword evidence="4" id="KW-0378">Hydrolase</keyword>
<keyword evidence="4" id="KW-0645">Protease</keyword>
<dbReference type="SUPFAM" id="SSF56601">
    <property type="entry name" value="beta-lactamase/transpeptidase-like"/>
    <property type="match status" value="1"/>
</dbReference>
<feature type="compositionally biased region" description="Acidic residues" evidence="1">
    <location>
        <begin position="47"/>
        <end position="59"/>
    </location>
</feature>
<keyword evidence="2" id="KW-0812">Transmembrane</keyword>
<evidence type="ECO:0000313" key="5">
    <source>
        <dbReference type="Proteomes" id="UP001259347"/>
    </source>
</evidence>
<protein>
    <submittedName>
        <fullName evidence="4">D-alanyl-D-alanine carboxypeptidase</fullName>
    </submittedName>
</protein>
<name>A0ABU1SBA0_9MICO</name>
<reference evidence="4 5" key="1">
    <citation type="submission" date="2023-07" db="EMBL/GenBank/DDBJ databases">
        <title>Sorghum-associated microbial communities from plants grown in Nebraska, USA.</title>
        <authorList>
            <person name="Schachtman D."/>
        </authorList>
    </citation>
    <scope>NUCLEOTIDE SEQUENCE [LARGE SCALE GENOMIC DNA]</scope>
    <source>
        <strain evidence="4 5">2980</strain>
    </source>
</reference>
<accession>A0ABU1SBA0</accession>
<feature type="compositionally biased region" description="Low complexity" evidence="1">
    <location>
        <begin position="33"/>
        <end position="46"/>
    </location>
</feature>
<dbReference type="InterPro" id="IPR001967">
    <property type="entry name" value="Peptidase_S11_N"/>
</dbReference>
<dbReference type="Pfam" id="PF00768">
    <property type="entry name" value="Peptidase_S11"/>
    <property type="match status" value="1"/>
</dbReference>
<dbReference type="Proteomes" id="UP001259347">
    <property type="component" value="Unassembled WGS sequence"/>
</dbReference>
<proteinExistence type="predicted"/>
<evidence type="ECO:0000256" key="1">
    <source>
        <dbReference type="SAM" id="MobiDB-lite"/>
    </source>
</evidence>
<organism evidence="4 5">
    <name type="scientific">Microbacterium resistens</name>
    <dbReference type="NCBI Taxonomy" id="156977"/>
    <lineage>
        <taxon>Bacteria</taxon>
        <taxon>Bacillati</taxon>
        <taxon>Actinomycetota</taxon>
        <taxon>Actinomycetes</taxon>
        <taxon>Micrococcales</taxon>
        <taxon>Microbacteriaceae</taxon>
        <taxon>Microbacterium</taxon>
    </lineage>
</organism>
<feature type="transmembrane region" description="Helical" evidence="2">
    <location>
        <begin position="113"/>
        <end position="134"/>
    </location>
</feature>
<evidence type="ECO:0000313" key="4">
    <source>
        <dbReference type="EMBL" id="MDR6866870.1"/>
    </source>
</evidence>
<keyword evidence="4" id="KW-0121">Carboxypeptidase</keyword>
<dbReference type="GO" id="GO:0004180">
    <property type="term" value="F:carboxypeptidase activity"/>
    <property type="evidence" value="ECO:0007669"/>
    <property type="project" value="UniProtKB-KW"/>
</dbReference>